<feature type="compositionally biased region" description="Polar residues" evidence="1">
    <location>
        <begin position="33"/>
        <end position="47"/>
    </location>
</feature>
<protein>
    <submittedName>
        <fullName evidence="2">Uncharacterized protein</fullName>
    </submittedName>
</protein>
<proteinExistence type="predicted"/>
<feature type="compositionally biased region" description="Basic and acidic residues" evidence="1">
    <location>
        <begin position="257"/>
        <end position="274"/>
    </location>
</feature>
<dbReference type="Pfam" id="PF15496">
    <property type="entry name" value="DUF4646"/>
    <property type="match status" value="1"/>
</dbReference>
<evidence type="ECO:0000313" key="2">
    <source>
        <dbReference type="EMBL" id="KAK9701074.1"/>
    </source>
</evidence>
<comment type="caution">
    <text evidence="2">The sequence shown here is derived from an EMBL/GenBank/DDBJ whole genome shotgun (WGS) entry which is preliminary data.</text>
</comment>
<gene>
    <name evidence="2" type="ORF">K7432_011897</name>
</gene>
<reference evidence="2 3" key="1">
    <citation type="submission" date="2023-04" db="EMBL/GenBank/DDBJ databases">
        <title>Genome of Basidiobolus ranarum AG-B5.</title>
        <authorList>
            <person name="Stajich J.E."/>
            <person name="Carter-House D."/>
            <person name="Gryganskyi A."/>
        </authorList>
    </citation>
    <scope>NUCLEOTIDE SEQUENCE [LARGE SCALE GENOMIC DNA]</scope>
    <source>
        <strain evidence="2 3">AG-B5</strain>
    </source>
</reference>
<name>A0ABR2VTJ2_9FUNG</name>
<feature type="region of interest" description="Disordered" evidence="1">
    <location>
        <begin position="1"/>
        <end position="59"/>
    </location>
</feature>
<accession>A0ABR2VTJ2</accession>
<feature type="compositionally biased region" description="Basic and acidic residues" evidence="1">
    <location>
        <begin position="1"/>
        <end position="10"/>
    </location>
</feature>
<dbReference type="Proteomes" id="UP001479436">
    <property type="component" value="Unassembled WGS sequence"/>
</dbReference>
<dbReference type="InterPro" id="IPR028018">
    <property type="entry name" value="DUF4646"/>
</dbReference>
<evidence type="ECO:0000256" key="1">
    <source>
        <dbReference type="SAM" id="MobiDB-lite"/>
    </source>
</evidence>
<keyword evidence="3" id="KW-1185">Reference proteome</keyword>
<evidence type="ECO:0000313" key="3">
    <source>
        <dbReference type="Proteomes" id="UP001479436"/>
    </source>
</evidence>
<sequence length="299" mass="33904">MSKLPQEKCDPSQLPPPPPYTTMEEPSAPISPYVSNGITDQYGSSSSSRHEPDQQQVATNANTTQNIASSIQNFFTNQSSSDQAPPCFSRQPPQIQEYAPGPFPPLKVPCKGKNLEDGFPLHYPMPQHMLARDILEIDWTQFINDISSEGRLTITQRVTASVLPLTMHVGAAGFFISRAIQRNMLRGNIGKLSAKIEIWNYCFFNPRGVNITLYQGLKVLSGEKATLKNNSQSSSSSSSSEEDSKCAGQHLNSRSKRREERQIRRESRRQEKRERKQRRREQKQADKFKEPFYLLIESR</sequence>
<organism evidence="2 3">
    <name type="scientific">Basidiobolus ranarum</name>
    <dbReference type="NCBI Taxonomy" id="34480"/>
    <lineage>
        <taxon>Eukaryota</taxon>
        <taxon>Fungi</taxon>
        <taxon>Fungi incertae sedis</taxon>
        <taxon>Zoopagomycota</taxon>
        <taxon>Entomophthoromycotina</taxon>
        <taxon>Basidiobolomycetes</taxon>
        <taxon>Basidiobolales</taxon>
        <taxon>Basidiobolaceae</taxon>
        <taxon>Basidiobolus</taxon>
    </lineage>
</organism>
<dbReference type="EMBL" id="JASJQH010007849">
    <property type="protein sequence ID" value="KAK9701074.1"/>
    <property type="molecule type" value="Genomic_DNA"/>
</dbReference>
<feature type="region of interest" description="Disordered" evidence="1">
    <location>
        <begin position="228"/>
        <end position="299"/>
    </location>
</feature>